<evidence type="ECO:0000256" key="4">
    <source>
        <dbReference type="SAM" id="Coils"/>
    </source>
</evidence>
<feature type="domain" description="BZIP" evidence="6">
    <location>
        <begin position="192"/>
        <end position="245"/>
    </location>
</feature>
<feature type="coiled-coil region" evidence="4">
    <location>
        <begin position="210"/>
        <end position="251"/>
    </location>
</feature>
<evidence type="ECO:0000256" key="2">
    <source>
        <dbReference type="ARBA" id="ARBA00023125"/>
    </source>
</evidence>
<dbReference type="SUPFAM" id="SSF57959">
    <property type="entry name" value="Leucine zipper domain"/>
    <property type="match status" value="1"/>
</dbReference>
<feature type="region of interest" description="Disordered" evidence="5">
    <location>
        <begin position="1"/>
        <end position="102"/>
    </location>
</feature>
<dbReference type="GeneID" id="75913961"/>
<protein>
    <recommendedName>
        <fullName evidence="6">BZIP domain-containing protein</fullName>
    </recommendedName>
</protein>
<dbReference type="RefSeq" id="XP_051445188.1">
    <property type="nucleotide sequence ID" value="XM_051588616.1"/>
</dbReference>
<dbReference type="CDD" id="cd14690">
    <property type="entry name" value="bZIP_CREB1"/>
    <property type="match status" value="1"/>
</dbReference>
<feature type="compositionally biased region" description="Acidic residues" evidence="5">
    <location>
        <begin position="60"/>
        <end position="70"/>
    </location>
</feature>
<keyword evidence="2" id="KW-0238">DNA-binding</keyword>
<keyword evidence="3" id="KW-0804">Transcription</keyword>
<evidence type="ECO:0000256" key="1">
    <source>
        <dbReference type="ARBA" id="ARBA00023015"/>
    </source>
</evidence>
<accession>A0AAD5HEL3</accession>
<proteinExistence type="predicted"/>
<name>A0AAD5HEL3_UMBRA</name>
<evidence type="ECO:0000259" key="6">
    <source>
        <dbReference type="PROSITE" id="PS50217"/>
    </source>
</evidence>
<organism evidence="7 8">
    <name type="scientific">Umbelopsis ramanniana AG</name>
    <dbReference type="NCBI Taxonomy" id="1314678"/>
    <lineage>
        <taxon>Eukaryota</taxon>
        <taxon>Fungi</taxon>
        <taxon>Fungi incertae sedis</taxon>
        <taxon>Mucoromycota</taxon>
        <taxon>Mucoromycotina</taxon>
        <taxon>Umbelopsidomycetes</taxon>
        <taxon>Umbelopsidales</taxon>
        <taxon>Umbelopsidaceae</taxon>
        <taxon>Umbelopsis</taxon>
    </lineage>
</organism>
<feature type="region of interest" description="Disordered" evidence="5">
    <location>
        <begin position="291"/>
        <end position="335"/>
    </location>
</feature>
<reference evidence="7" key="1">
    <citation type="submission" date="2021-06" db="EMBL/GenBank/DDBJ databases">
        <authorList>
            <consortium name="DOE Joint Genome Institute"/>
            <person name="Mondo S.J."/>
            <person name="Amses K.R."/>
            <person name="Simmons D.R."/>
            <person name="Longcore J.E."/>
            <person name="Seto K."/>
            <person name="Alves G.H."/>
            <person name="Bonds A.E."/>
            <person name="Quandt C.A."/>
            <person name="Davis W.J."/>
            <person name="Chang Y."/>
            <person name="Letcher P.M."/>
            <person name="Powell M.J."/>
            <person name="Kuo A."/>
            <person name="Labutti K."/>
            <person name="Pangilinan J."/>
            <person name="Andreopoulos W."/>
            <person name="Tritt A."/>
            <person name="Riley R."/>
            <person name="Hundley H."/>
            <person name="Johnson J."/>
            <person name="Lipzen A."/>
            <person name="Barry K."/>
            <person name="Berbee M.L."/>
            <person name="Buchler N.E."/>
            <person name="Grigoriev I.V."/>
            <person name="Spatafora J.W."/>
            <person name="Stajich J.E."/>
            <person name="James T.Y."/>
        </authorList>
    </citation>
    <scope>NUCLEOTIDE SEQUENCE</scope>
    <source>
        <strain evidence="7">AG</strain>
    </source>
</reference>
<dbReference type="Proteomes" id="UP001206595">
    <property type="component" value="Unassembled WGS sequence"/>
</dbReference>
<reference evidence="7" key="2">
    <citation type="journal article" date="2022" name="Proc. Natl. Acad. Sci. U.S.A.">
        <title>Diploid-dominant life cycles characterize the early evolution of Fungi.</title>
        <authorList>
            <person name="Amses K.R."/>
            <person name="Simmons D.R."/>
            <person name="Longcore J.E."/>
            <person name="Mondo S.J."/>
            <person name="Seto K."/>
            <person name="Jeronimo G.H."/>
            <person name="Bonds A.E."/>
            <person name="Quandt C.A."/>
            <person name="Davis W.J."/>
            <person name="Chang Y."/>
            <person name="Federici B.A."/>
            <person name="Kuo A."/>
            <person name="LaButti K."/>
            <person name="Pangilinan J."/>
            <person name="Andreopoulos W."/>
            <person name="Tritt A."/>
            <person name="Riley R."/>
            <person name="Hundley H."/>
            <person name="Johnson J."/>
            <person name="Lipzen A."/>
            <person name="Barry K."/>
            <person name="Lang B.F."/>
            <person name="Cuomo C.A."/>
            <person name="Buchler N.E."/>
            <person name="Grigoriev I.V."/>
            <person name="Spatafora J.W."/>
            <person name="Stajich J.E."/>
            <person name="James T.Y."/>
        </authorList>
    </citation>
    <scope>NUCLEOTIDE SEQUENCE</scope>
    <source>
        <strain evidence="7">AG</strain>
    </source>
</reference>
<dbReference type="GO" id="GO:0005634">
    <property type="term" value="C:nucleus"/>
    <property type="evidence" value="ECO:0007669"/>
    <property type="project" value="TreeGrafter"/>
</dbReference>
<dbReference type="PROSITE" id="PS50217">
    <property type="entry name" value="BZIP"/>
    <property type="match status" value="1"/>
</dbReference>
<evidence type="ECO:0000313" key="7">
    <source>
        <dbReference type="EMBL" id="KAI8580184.1"/>
    </source>
</evidence>
<keyword evidence="4" id="KW-0175">Coiled coil</keyword>
<dbReference type="GO" id="GO:0000978">
    <property type="term" value="F:RNA polymerase II cis-regulatory region sequence-specific DNA binding"/>
    <property type="evidence" value="ECO:0007669"/>
    <property type="project" value="TreeGrafter"/>
</dbReference>
<comment type="caution">
    <text evidence="7">The sequence shown here is derived from an EMBL/GenBank/DDBJ whole genome shotgun (WGS) entry which is preliminary data.</text>
</comment>
<feature type="compositionally biased region" description="Acidic residues" evidence="5">
    <location>
        <begin position="78"/>
        <end position="90"/>
    </location>
</feature>
<gene>
    <name evidence="7" type="ORF">K450DRAFT_238555</name>
</gene>
<dbReference type="GO" id="GO:0000981">
    <property type="term" value="F:DNA-binding transcription factor activity, RNA polymerase II-specific"/>
    <property type="evidence" value="ECO:0007669"/>
    <property type="project" value="TreeGrafter"/>
</dbReference>
<dbReference type="InterPro" id="IPR046347">
    <property type="entry name" value="bZIP_sf"/>
</dbReference>
<dbReference type="InterPro" id="IPR000837">
    <property type="entry name" value="AP-1"/>
</dbReference>
<feature type="compositionally biased region" description="Low complexity" evidence="5">
    <location>
        <begin position="298"/>
        <end position="319"/>
    </location>
</feature>
<evidence type="ECO:0000256" key="3">
    <source>
        <dbReference type="ARBA" id="ARBA00023163"/>
    </source>
</evidence>
<feature type="compositionally biased region" description="Basic and acidic residues" evidence="5">
    <location>
        <begin position="48"/>
        <end position="59"/>
    </location>
</feature>
<keyword evidence="8" id="KW-1185">Reference proteome</keyword>
<sequence length="335" mass="36415">MPGEDHDYTTLNNGVENMNDNNDSSLKRPAVDELDATSAKARRTSVSDGKDGKDMALTDKDEDGLDDDSSGQDHNQQQDDDDDEDEDDDVSSLSNQLPMLTAEQQQQLLQTYAQASGQDLAHLTASSLAQAMVSPIAVPGLTSSLLQSLQGGSVITSLPGPPHLSGNLRADGTGDVDGGDKRTSSTRNLTNDERRQRRLYRNRVAAKECRKKKKASIQSMEERVHQLEEENDNLRKELDEINAKLAMGSMQGSDSYRLMKEVEELNAKLGLSQMANAGHALTAAVVAAAASAHHHHQQQGGQTSAEQQKFAQQLQQQLAERSNAAESPKSKLENQ</sequence>
<dbReference type="InterPro" id="IPR004827">
    <property type="entry name" value="bZIP"/>
</dbReference>
<dbReference type="PANTHER" id="PTHR23351:SF24">
    <property type="entry name" value="ACTIVATING TRANSCRIPTION FACTOR 3-RELATED"/>
    <property type="match status" value="1"/>
</dbReference>
<dbReference type="EMBL" id="MU620914">
    <property type="protein sequence ID" value="KAI8580184.1"/>
    <property type="molecule type" value="Genomic_DNA"/>
</dbReference>
<evidence type="ECO:0000256" key="5">
    <source>
        <dbReference type="SAM" id="MobiDB-lite"/>
    </source>
</evidence>
<evidence type="ECO:0000313" key="8">
    <source>
        <dbReference type="Proteomes" id="UP001206595"/>
    </source>
</evidence>
<dbReference type="PROSITE" id="PS00036">
    <property type="entry name" value="BZIP_BASIC"/>
    <property type="match status" value="1"/>
</dbReference>
<feature type="region of interest" description="Disordered" evidence="5">
    <location>
        <begin position="157"/>
        <end position="192"/>
    </location>
</feature>
<feature type="compositionally biased region" description="Low complexity" evidence="5">
    <location>
        <begin position="12"/>
        <end position="22"/>
    </location>
</feature>
<dbReference type="Gene3D" id="1.20.5.170">
    <property type="match status" value="1"/>
</dbReference>
<keyword evidence="1" id="KW-0805">Transcription regulation</keyword>
<dbReference type="Pfam" id="PF00170">
    <property type="entry name" value="bZIP_1"/>
    <property type="match status" value="1"/>
</dbReference>
<dbReference type="AlphaFoldDB" id="A0AAD5HEL3"/>
<dbReference type="SMART" id="SM00338">
    <property type="entry name" value="BRLZ"/>
    <property type="match status" value="1"/>
</dbReference>
<dbReference type="PANTHER" id="PTHR23351">
    <property type="entry name" value="FOS TRANSCRIPTION FACTOR-RELATED"/>
    <property type="match status" value="1"/>
</dbReference>